<dbReference type="KEGG" id="pbo:PACID_19030"/>
<reference evidence="3 4" key="1">
    <citation type="journal article" date="2012" name="BMC Genomics">
        <title>The genome sequence of Propionibacterium acidipropionici provides insights into its biotechnological and industrial potential.</title>
        <authorList>
            <person name="Parizzi L.P."/>
            <person name="Grassi M.C."/>
            <person name="Llerena L.A."/>
            <person name="Carazzolle M.F."/>
            <person name="Queiroz V.L."/>
            <person name="Lunardi I."/>
            <person name="Zeidler A.F."/>
            <person name="Teixeira P.J."/>
            <person name="Mieczkowski P."/>
            <person name="Rincones J."/>
            <person name="Pereira G.A."/>
        </authorList>
    </citation>
    <scope>NUCLEOTIDE SEQUENCE [LARGE SCALE GENOMIC DNA]</scope>
    <source>
        <strain evidence="4">ATCC 4875 / DSM 20272 / JCM 6432 / NBRC 12425 / NCIMB 8070</strain>
    </source>
</reference>
<dbReference type="SUPFAM" id="SSF53850">
    <property type="entry name" value="Periplasmic binding protein-like II"/>
    <property type="match status" value="1"/>
</dbReference>
<evidence type="ECO:0000313" key="4">
    <source>
        <dbReference type="Proteomes" id="UP000000214"/>
    </source>
</evidence>
<evidence type="ECO:0000313" key="3">
    <source>
        <dbReference type="EMBL" id="AFV89702.1"/>
    </source>
</evidence>
<organism evidence="3 4">
    <name type="scientific">Acidipropionibacterium acidipropionici (strain ATCC 4875 / DSM 20272 / JCM 6432 / NBRC 12425 / NCIMB 8070 / 4)</name>
    <name type="common">Propionibacterium acidipropionici</name>
    <dbReference type="NCBI Taxonomy" id="1171373"/>
    <lineage>
        <taxon>Bacteria</taxon>
        <taxon>Bacillati</taxon>
        <taxon>Actinomycetota</taxon>
        <taxon>Actinomycetes</taxon>
        <taxon>Propionibacteriales</taxon>
        <taxon>Propionibacteriaceae</taxon>
        <taxon>Acidipropionibacterium</taxon>
    </lineage>
</organism>
<name>K7S504_ACIA4</name>
<dbReference type="GO" id="GO:0009228">
    <property type="term" value="P:thiamine biosynthetic process"/>
    <property type="evidence" value="ECO:0007669"/>
    <property type="project" value="InterPro"/>
</dbReference>
<dbReference type="InterPro" id="IPR006311">
    <property type="entry name" value="TAT_signal"/>
</dbReference>
<dbReference type="PANTHER" id="PTHR31528">
    <property type="entry name" value="4-AMINO-5-HYDROXYMETHYL-2-METHYLPYRIMIDINE PHOSPHATE SYNTHASE THI11-RELATED"/>
    <property type="match status" value="1"/>
</dbReference>
<feature type="chain" id="PRO_5003910276" evidence="1">
    <location>
        <begin position="35"/>
        <end position="352"/>
    </location>
</feature>
<dbReference type="AlphaFoldDB" id="K7S504"/>
<dbReference type="RefSeq" id="WP_015070603.1">
    <property type="nucleotide sequence ID" value="NC_019395.1"/>
</dbReference>
<dbReference type="EMBL" id="CP003493">
    <property type="protein sequence ID" value="AFV89702.1"/>
    <property type="molecule type" value="Genomic_DNA"/>
</dbReference>
<feature type="domain" description="SsuA/THI5-like" evidence="2">
    <location>
        <begin position="52"/>
        <end position="268"/>
    </location>
</feature>
<dbReference type="eggNOG" id="COG0715">
    <property type="taxonomic scope" value="Bacteria"/>
</dbReference>
<sequence>MNSPLHSPISRRRLGLAAAGAALALAGCSTRADAGGGRQSRTVSLLLDWNPNPDHVTLYTAQHTGAFSRAGVDVAIHNPGNTADAAKQVSLGQVDLAVSYEPDTLIAVAQGLQVISVAALIPACLTSLIARKSSGITGAADLGGKTVALSGLASQKPSVEYIARKAGVDPATITMPNVQQSLDQALLTSRADAVYGAFRNIEGIELAEKIPVTVLPAIELGLPNYSELVIIANPKRLHSDAAYAARVKAFLKGLATGQATAIADPSTAVAAMTAPTKGSYDKETLARMVRATIALLGKNFGTQKGSDWASFATWMHANGLLDRKIDGATAMTNTYLPYITRCTPQCVARARA</sequence>
<dbReference type="STRING" id="1171373.PACID_19030"/>
<dbReference type="Proteomes" id="UP000000214">
    <property type="component" value="Chromosome"/>
</dbReference>
<dbReference type="Gene3D" id="3.40.190.10">
    <property type="entry name" value="Periplasmic binding protein-like II"/>
    <property type="match status" value="2"/>
</dbReference>
<accession>K7S504</accession>
<dbReference type="PROSITE" id="PS51318">
    <property type="entry name" value="TAT"/>
    <property type="match status" value="1"/>
</dbReference>
<dbReference type="Pfam" id="PF09084">
    <property type="entry name" value="NMT1"/>
    <property type="match status" value="1"/>
</dbReference>
<protein>
    <submittedName>
        <fullName evidence="3">Putative ABC transporter, substrate-binding protein</fullName>
    </submittedName>
</protein>
<dbReference type="PANTHER" id="PTHR31528:SF3">
    <property type="entry name" value="THIAMINE BIOSYNTHESIS PROTEIN HI_0357-RELATED"/>
    <property type="match status" value="1"/>
</dbReference>
<keyword evidence="1" id="KW-0732">Signal</keyword>
<dbReference type="PATRIC" id="fig|1171373.8.peg.1884"/>
<dbReference type="HOGENOM" id="CLU_028871_6_0_11"/>
<dbReference type="InterPro" id="IPR015168">
    <property type="entry name" value="SsuA/THI5"/>
</dbReference>
<evidence type="ECO:0000259" key="2">
    <source>
        <dbReference type="Pfam" id="PF09084"/>
    </source>
</evidence>
<dbReference type="InterPro" id="IPR027939">
    <property type="entry name" value="NMT1/THI5"/>
</dbReference>
<evidence type="ECO:0000256" key="1">
    <source>
        <dbReference type="SAM" id="SignalP"/>
    </source>
</evidence>
<proteinExistence type="predicted"/>
<feature type="signal peptide" evidence="1">
    <location>
        <begin position="1"/>
        <end position="34"/>
    </location>
</feature>
<gene>
    <name evidence="3" type="ordered locus">PACID_19030</name>
</gene>